<dbReference type="RefSeq" id="WP_337711718.1">
    <property type="nucleotide sequence ID" value="NZ_JBBEGL010000001.1"/>
</dbReference>
<keyword evidence="3" id="KW-1185">Reference proteome</keyword>
<gene>
    <name evidence="2" type="ORF">WCD41_02090</name>
</gene>
<organism evidence="2 3">
    <name type="scientific">Actinomycetospora aeridis</name>
    <dbReference type="NCBI Taxonomy" id="3129231"/>
    <lineage>
        <taxon>Bacteria</taxon>
        <taxon>Bacillati</taxon>
        <taxon>Actinomycetota</taxon>
        <taxon>Actinomycetes</taxon>
        <taxon>Pseudonocardiales</taxon>
        <taxon>Pseudonocardiaceae</taxon>
        <taxon>Actinomycetospora</taxon>
    </lineage>
</organism>
<evidence type="ECO:0008006" key="4">
    <source>
        <dbReference type="Google" id="ProtNLM"/>
    </source>
</evidence>
<dbReference type="InterPro" id="IPR036866">
    <property type="entry name" value="RibonucZ/Hydroxyglut_hydro"/>
</dbReference>
<name>A0ABU8N0H1_9PSEU</name>
<dbReference type="Gene3D" id="3.60.15.10">
    <property type="entry name" value="Ribonuclease Z/Hydroxyacylglutathione hydrolase-like"/>
    <property type="match status" value="1"/>
</dbReference>
<sequence>MTTEPKMHPGIPVPPGGVRESGGGAMNDNELPELGAVFWPVGIGDSTTLVLGDDVVVQIDLHDMDKADDDTNPEVPVVDRLVEALPTVDDRPYLSVFALTHADKDHCLGFADLLEKATIGELWATPRLWREYINAPDGEGLCPDAQAFQREAERRVAAIKAALAGGRAPAHGDRIIIIGYDTEQEQHAYSELPAEFKSGPGHEISMVDGVDCSDRFRAFIHAPFAADCAEERNDTSLAMQITLTHGSGTAGRLLLLGDLAHDTIMKIIDYSEDHDRAETLEWDVLLAAHHCSKKVMYETGTDRLLQDVLDAFERHAVDASAVVVASSAPIPGLNHVGDNPPHRKAANRYEEIAELRCTMSWPSTDAPEPIVFLVDEHDAGMLSAQSIELAAAETATAMTPMRLGRVAAAAAVVAGDVAGWDWPGPGEPEGDDSDRPQGLEGVREAVVTDRGEPTPPQTPVTFGR</sequence>
<feature type="compositionally biased region" description="Basic and acidic residues" evidence="1">
    <location>
        <begin position="433"/>
        <end position="452"/>
    </location>
</feature>
<accession>A0ABU8N0H1</accession>
<evidence type="ECO:0000313" key="3">
    <source>
        <dbReference type="Proteomes" id="UP001370100"/>
    </source>
</evidence>
<proteinExistence type="predicted"/>
<dbReference type="Proteomes" id="UP001370100">
    <property type="component" value="Unassembled WGS sequence"/>
</dbReference>
<dbReference type="EMBL" id="JBBEGL010000001">
    <property type="protein sequence ID" value="MEJ2885226.1"/>
    <property type="molecule type" value="Genomic_DNA"/>
</dbReference>
<reference evidence="2 3" key="1">
    <citation type="submission" date="2024-03" db="EMBL/GenBank/DDBJ databases">
        <title>Actinomycetospora sp. OC33-EN06, a novel actinomycete isolated from wild orchid (Aerides multiflora).</title>
        <authorList>
            <person name="Suriyachadkun C."/>
        </authorList>
    </citation>
    <scope>NUCLEOTIDE SEQUENCE [LARGE SCALE GENOMIC DNA]</scope>
    <source>
        <strain evidence="2 3">OC33-EN06</strain>
    </source>
</reference>
<evidence type="ECO:0000256" key="1">
    <source>
        <dbReference type="SAM" id="MobiDB-lite"/>
    </source>
</evidence>
<comment type="caution">
    <text evidence="2">The sequence shown here is derived from an EMBL/GenBank/DDBJ whole genome shotgun (WGS) entry which is preliminary data.</text>
</comment>
<protein>
    <recommendedName>
        <fullName evidence="4">Beta-lactamase superfamily II metal-dependent hydrolase</fullName>
    </recommendedName>
</protein>
<evidence type="ECO:0000313" key="2">
    <source>
        <dbReference type="EMBL" id="MEJ2885226.1"/>
    </source>
</evidence>
<dbReference type="SUPFAM" id="SSF56281">
    <property type="entry name" value="Metallo-hydrolase/oxidoreductase"/>
    <property type="match status" value="1"/>
</dbReference>
<feature type="region of interest" description="Disordered" evidence="1">
    <location>
        <begin position="419"/>
        <end position="464"/>
    </location>
</feature>